<evidence type="ECO:0000313" key="3">
    <source>
        <dbReference type="Proteomes" id="UP000006671"/>
    </source>
</evidence>
<dbReference type="AlphaFoldDB" id="D2VVG0"/>
<dbReference type="OMA" id="RIEEMEW"/>
<reference evidence="2 3" key="1">
    <citation type="journal article" date="2010" name="Cell">
        <title>The genome of Naegleria gruberi illuminates early eukaryotic versatility.</title>
        <authorList>
            <person name="Fritz-Laylin L.K."/>
            <person name="Prochnik S.E."/>
            <person name="Ginger M.L."/>
            <person name="Dacks J.B."/>
            <person name="Carpenter M.L."/>
            <person name="Field M.C."/>
            <person name="Kuo A."/>
            <person name="Paredez A."/>
            <person name="Chapman J."/>
            <person name="Pham J."/>
            <person name="Shu S."/>
            <person name="Neupane R."/>
            <person name="Cipriano M."/>
            <person name="Mancuso J."/>
            <person name="Tu H."/>
            <person name="Salamov A."/>
            <person name="Lindquist E."/>
            <person name="Shapiro H."/>
            <person name="Lucas S."/>
            <person name="Grigoriev I.V."/>
            <person name="Cande W.Z."/>
            <person name="Fulton C."/>
            <person name="Rokhsar D.S."/>
            <person name="Dawson S.C."/>
        </authorList>
    </citation>
    <scope>NUCLEOTIDE SEQUENCE [LARGE SCALE GENOMIC DNA]</scope>
    <source>
        <strain evidence="2 3">NEG-M</strain>
    </source>
</reference>
<protein>
    <submittedName>
        <fullName evidence="2">Predicted protein</fullName>
    </submittedName>
</protein>
<dbReference type="Proteomes" id="UP000006671">
    <property type="component" value="Unassembled WGS sequence"/>
</dbReference>
<dbReference type="EMBL" id="GG738901">
    <property type="protein sequence ID" value="EFC39301.1"/>
    <property type="molecule type" value="Genomic_DNA"/>
</dbReference>
<gene>
    <name evidence="2" type="ORF">NAEGRDRAFT_73006</name>
</gene>
<evidence type="ECO:0000256" key="1">
    <source>
        <dbReference type="SAM" id="MobiDB-lite"/>
    </source>
</evidence>
<dbReference type="InParanoid" id="D2VVG0"/>
<dbReference type="RefSeq" id="XP_002672045.1">
    <property type="nucleotide sequence ID" value="XM_002671999.1"/>
</dbReference>
<organism evidence="3">
    <name type="scientific">Naegleria gruberi</name>
    <name type="common">Amoeba</name>
    <dbReference type="NCBI Taxonomy" id="5762"/>
    <lineage>
        <taxon>Eukaryota</taxon>
        <taxon>Discoba</taxon>
        <taxon>Heterolobosea</taxon>
        <taxon>Tetramitia</taxon>
        <taxon>Eutetramitia</taxon>
        <taxon>Vahlkampfiidae</taxon>
        <taxon>Naegleria</taxon>
    </lineage>
</organism>
<evidence type="ECO:0000313" key="2">
    <source>
        <dbReference type="EMBL" id="EFC39301.1"/>
    </source>
</evidence>
<feature type="region of interest" description="Disordered" evidence="1">
    <location>
        <begin position="1"/>
        <end position="20"/>
    </location>
</feature>
<sequence>MYNTSSSGMPSSSSMMHQYNTYNNNHNNGYGGSSMGGGSNSLGYPGGGSGGYQPAASFRRNLYNEHQQMMNQQPQVFPHHNNLMYRQFPPQQQQLMMNQQAHYGSPRMNSSEDNTEDLPMYNNEKLQILNMKTKQIPRQDPFYNYLEYSLRLAVGSVSSTAFRIYSLKESSEYHQFRSTIGDGGLMDVWINLNDLEAIGSQNTLENIVCDGFNVPEAGIKLSVGRVNLSPETQQFSTSLIPPQEHSRANYEESSGSRQKFYRLMHCLFYPGKSFCIEKKTTGPVSIPQGYDSVYYQPEEQDPEFHHEFIMLNPAHIFCDFVCIVEFDNMGDERLRNQTLQHYRDFFKTSDKIIGKAYRKALNFVEQTMNPPTDETILLPEVFTQMQQFKQADQELAAIEERRQMIVSNVVEMETQLKEQYKRALVSLHDISQLKMSELLSRETEMRRRIEEMEWMNNFIQYQQTMTPPLQFLDSLAQHKVIFKEKQDAFDTCLLSNQQALETVLPDIGLEGQLQVSSASQNLSGINFKTLNLPKEEDGYDDNELNDEFN</sequence>
<dbReference type="GeneID" id="8861153"/>
<accession>D2VVG0</accession>
<dbReference type="KEGG" id="ngr:NAEGRDRAFT_73006"/>
<proteinExistence type="predicted"/>
<keyword evidence="3" id="KW-1185">Reference proteome</keyword>
<dbReference type="VEuPathDB" id="AmoebaDB:NAEGRDRAFT_73006"/>
<dbReference type="OrthoDB" id="153872at2759"/>
<name>D2VVG0_NAEGR</name>